<feature type="domain" description="TonB-dependent receptor-like beta-barrel" evidence="12">
    <location>
        <begin position="222"/>
        <end position="647"/>
    </location>
</feature>
<evidence type="ECO:0000256" key="5">
    <source>
        <dbReference type="ARBA" id="ARBA00023077"/>
    </source>
</evidence>
<dbReference type="GO" id="GO:0015344">
    <property type="term" value="F:siderophore uptake transmembrane transporter activity"/>
    <property type="evidence" value="ECO:0007669"/>
    <property type="project" value="TreeGrafter"/>
</dbReference>
<dbReference type="PROSITE" id="PS52016">
    <property type="entry name" value="TONB_DEPENDENT_REC_3"/>
    <property type="match status" value="1"/>
</dbReference>
<evidence type="ECO:0000256" key="7">
    <source>
        <dbReference type="ARBA" id="ARBA00023237"/>
    </source>
</evidence>
<evidence type="ECO:0000256" key="8">
    <source>
        <dbReference type="PROSITE-ProRule" id="PRU01360"/>
    </source>
</evidence>
<feature type="region of interest" description="Disordered" evidence="10">
    <location>
        <begin position="213"/>
        <end position="242"/>
    </location>
</feature>
<sequence length="678" mass="72809">MLRRAVLSAASLVALAAAASAHAETPAAPAPAPDDTEVSKVVITAAPYAVSLDTVTSSVNIVTRDQLDVAPPAGLGDMLNGQPGLRSTAYGPGASRPIIRGLSGPRVMVLENGVGQVDASSLSPDHAVASDLGEAARVEVLRGPSTLAYGGSGIGGVVNIIDDRVPSSPAHNGFEGRLAGSLSSVDDGKSINGSAKFGKGPLVFAIDADHRKSSDYDVPTTPVSPRLAARDGLTPDPDKTVKNTDVEMDAYGAGVSYVHDSGYLGVSVKKTDTTYGVPYLQILAPIDPNAEGPVSIHLQQTRYDLRGEQDVDLGPFDKVRLSAGHAKYEHAEVSVEDGEVGTRFLSDGTEGRLELVQKERDGWQGAVGFQALERHFEAIGDEAFVPSTDIKEYGVFTLQRLDKGDWGIDAGLRFDSRELKTDFTKRSFDNVSASLGVFYKPADHQFVALTLSRNGRAPTEFELFANGPHPGTGGYEVGDATLDSEKVTSLEATYRYTGDRLRVEGHLWGAQYDGFIEEKPTGAVEDDLPVFQYFQTNAKFHGAELETSYVAWRGGENALKLEGVYDWVRGSTDLGIPARVPPWALTGRVVWTAPRLEAHAEVRRVASQNRVSTFELPTDGYTQVNAMVTFKPFQDPALRLFVDGRNLTNETIREHASFLKDFAPGAGRSVRAGFAWRF</sequence>
<evidence type="ECO:0000256" key="11">
    <source>
        <dbReference type="SAM" id="SignalP"/>
    </source>
</evidence>
<organism evidence="14 15">
    <name type="scientific">Caulobacter segnis</name>
    <dbReference type="NCBI Taxonomy" id="88688"/>
    <lineage>
        <taxon>Bacteria</taxon>
        <taxon>Pseudomonadati</taxon>
        <taxon>Pseudomonadota</taxon>
        <taxon>Alphaproteobacteria</taxon>
        <taxon>Caulobacterales</taxon>
        <taxon>Caulobacteraceae</taxon>
        <taxon>Caulobacter</taxon>
    </lineage>
</organism>
<dbReference type="PANTHER" id="PTHR30069">
    <property type="entry name" value="TONB-DEPENDENT OUTER MEMBRANE RECEPTOR"/>
    <property type="match status" value="1"/>
</dbReference>
<feature type="signal peptide" evidence="11">
    <location>
        <begin position="1"/>
        <end position="23"/>
    </location>
</feature>
<dbReference type="InterPro" id="IPR037066">
    <property type="entry name" value="Plug_dom_sf"/>
</dbReference>
<keyword evidence="6 8" id="KW-0472">Membrane</keyword>
<dbReference type="GO" id="GO:0044718">
    <property type="term" value="P:siderophore transmembrane transport"/>
    <property type="evidence" value="ECO:0007669"/>
    <property type="project" value="TreeGrafter"/>
</dbReference>
<evidence type="ECO:0000256" key="10">
    <source>
        <dbReference type="SAM" id="MobiDB-lite"/>
    </source>
</evidence>
<dbReference type="PROSITE" id="PS51318">
    <property type="entry name" value="TAT"/>
    <property type="match status" value="1"/>
</dbReference>
<dbReference type="Gene3D" id="2.40.170.20">
    <property type="entry name" value="TonB-dependent receptor, beta-barrel domain"/>
    <property type="match status" value="1"/>
</dbReference>
<comment type="caution">
    <text evidence="14">The sequence shown here is derived from an EMBL/GenBank/DDBJ whole genome shotgun (WGS) entry which is preliminary data.</text>
</comment>
<evidence type="ECO:0000256" key="2">
    <source>
        <dbReference type="ARBA" id="ARBA00022448"/>
    </source>
</evidence>
<dbReference type="InterPro" id="IPR006311">
    <property type="entry name" value="TAT_signal"/>
</dbReference>
<dbReference type="InterPro" id="IPR036942">
    <property type="entry name" value="Beta-barrel_TonB_sf"/>
</dbReference>
<proteinExistence type="inferred from homology"/>
<evidence type="ECO:0000256" key="4">
    <source>
        <dbReference type="ARBA" id="ARBA00022692"/>
    </source>
</evidence>
<dbReference type="InterPro" id="IPR012910">
    <property type="entry name" value="Plug_dom"/>
</dbReference>
<dbReference type="GO" id="GO:0009279">
    <property type="term" value="C:cell outer membrane"/>
    <property type="evidence" value="ECO:0007669"/>
    <property type="project" value="UniProtKB-SubCell"/>
</dbReference>
<evidence type="ECO:0000256" key="3">
    <source>
        <dbReference type="ARBA" id="ARBA00022452"/>
    </source>
</evidence>
<dbReference type="PANTHER" id="PTHR30069:SF40">
    <property type="entry name" value="TONB-DEPENDENT RECEPTOR NMB0964-RELATED"/>
    <property type="match status" value="1"/>
</dbReference>
<evidence type="ECO:0000256" key="1">
    <source>
        <dbReference type="ARBA" id="ARBA00004571"/>
    </source>
</evidence>
<dbReference type="SUPFAM" id="SSF56935">
    <property type="entry name" value="Porins"/>
    <property type="match status" value="1"/>
</dbReference>
<comment type="similarity">
    <text evidence="8 9">Belongs to the TonB-dependent receptor family.</text>
</comment>
<keyword evidence="7 8" id="KW-0998">Cell outer membrane</keyword>
<dbReference type="EMBL" id="QFQZ01000017">
    <property type="protein sequence ID" value="PZR35263.1"/>
    <property type="molecule type" value="Genomic_DNA"/>
</dbReference>
<dbReference type="RefSeq" id="WP_304276220.1">
    <property type="nucleotide sequence ID" value="NZ_QFQZ01000017.1"/>
</dbReference>
<keyword evidence="4 8" id="KW-0812">Transmembrane</keyword>
<dbReference type="Pfam" id="PF00593">
    <property type="entry name" value="TonB_dep_Rec_b-barrel"/>
    <property type="match status" value="1"/>
</dbReference>
<feature type="chain" id="PRO_5016158016" evidence="11">
    <location>
        <begin position="24"/>
        <end position="678"/>
    </location>
</feature>
<dbReference type="Gene3D" id="2.170.130.10">
    <property type="entry name" value="TonB-dependent receptor, plug domain"/>
    <property type="match status" value="1"/>
</dbReference>
<name>A0A2W5VBQ9_9CAUL</name>
<feature type="domain" description="TonB-dependent receptor plug" evidence="13">
    <location>
        <begin position="53"/>
        <end position="157"/>
    </location>
</feature>
<evidence type="ECO:0000259" key="13">
    <source>
        <dbReference type="Pfam" id="PF07715"/>
    </source>
</evidence>
<protein>
    <submittedName>
        <fullName evidence="14">TonB-dependent receptor</fullName>
    </submittedName>
</protein>
<keyword evidence="14" id="KW-0675">Receptor</keyword>
<dbReference type="Pfam" id="PF07715">
    <property type="entry name" value="Plug"/>
    <property type="match status" value="1"/>
</dbReference>
<gene>
    <name evidence="14" type="ORF">DI526_07565</name>
</gene>
<keyword evidence="11" id="KW-0732">Signal</keyword>
<dbReference type="Proteomes" id="UP000249393">
    <property type="component" value="Unassembled WGS sequence"/>
</dbReference>
<evidence type="ECO:0000313" key="15">
    <source>
        <dbReference type="Proteomes" id="UP000249393"/>
    </source>
</evidence>
<evidence type="ECO:0000256" key="9">
    <source>
        <dbReference type="RuleBase" id="RU003357"/>
    </source>
</evidence>
<keyword evidence="3 8" id="KW-1134">Transmembrane beta strand</keyword>
<accession>A0A2W5VBQ9</accession>
<dbReference type="InterPro" id="IPR039426">
    <property type="entry name" value="TonB-dep_rcpt-like"/>
</dbReference>
<comment type="subcellular location">
    <subcellularLocation>
        <location evidence="1 8">Cell outer membrane</location>
        <topology evidence="1 8">Multi-pass membrane protein</topology>
    </subcellularLocation>
</comment>
<evidence type="ECO:0000313" key="14">
    <source>
        <dbReference type="EMBL" id="PZR35263.1"/>
    </source>
</evidence>
<evidence type="ECO:0000256" key="6">
    <source>
        <dbReference type="ARBA" id="ARBA00023136"/>
    </source>
</evidence>
<evidence type="ECO:0000259" key="12">
    <source>
        <dbReference type="Pfam" id="PF00593"/>
    </source>
</evidence>
<dbReference type="InterPro" id="IPR000531">
    <property type="entry name" value="Beta-barrel_TonB"/>
</dbReference>
<reference evidence="14 15" key="1">
    <citation type="submission" date="2017-08" db="EMBL/GenBank/DDBJ databases">
        <title>Infants hospitalized years apart are colonized by the same room-sourced microbial strains.</title>
        <authorList>
            <person name="Brooks B."/>
            <person name="Olm M.R."/>
            <person name="Firek B.A."/>
            <person name="Baker R."/>
            <person name="Thomas B.C."/>
            <person name="Morowitz M.J."/>
            <person name="Banfield J.F."/>
        </authorList>
    </citation>
    <scope>NUCLEOTIDE SEQUENCE [LARGE SCALE GENOMIC DNA]</scope>
    <source>
        <strain evidence="14">S2_003_000_R2_4</strain>
    </source>
</reference>
<dbReference type="AlphaFoldDB" id="A0A2W5VBQ9"/>
<keyword evidence="5 9" id="KW-0798">TonB box</keyword>
<keyword evidence="2 8" id="KW-0813">Transport</keyword>